<feature type="domain" description="Erythromycin biosynthesis protein CIII-like C-terminal" evidence="4">
    <location>
        <begin position="262"/>
        <end position="401"/>
    </location>
</feature>
<proteinExistence type="inferred from homology"/>
<dbReference type="Pfam" id="PF06722">
    <property type="entry name" value="EryCIII-like_C"/>
    <property type="match status" value="1"/>
</dbReference>
<dbReference type="Pfam" id="PF21036">
    <property type="entry name" value="EryCIII-like_N"/>
    <property type="match status" value="1"/>
</dbReference>
<feature type="domain" description="Erythromycin biosynthesis protein CIII-like N-terminal" evidence="5">
    <location>
        <begin position="23"/>
        <end position="226"/>
    </location>
</feature>
<evidence type="ECO:0000259" key="4">
    <source>
        <dbReference type="Pfam" id="PF06722"/>
    </source>
</evidence>
<evidence type="ECO:0000256" key="3">
    <source>
        <dbReference type="ARBA" id="ARBA00022679"/>
    </source>
</evidence>
<dbReference type="InterPro" id="IPR050426">
    <property type="entry name" value="Glycosyltransferase_28"/>
</dbReference>
<gene>
    <name evidence="6" type="ORF">HGA08_18390</name>
</gene>
<organism evidence="6 7">
    <name type="scientific">Nocardia vermiculata</name>
    <dbReference type="NCBI Taxonomy" id="257274"/>
    <lineage>
        <taxon>Bacteria</taxon>
        <taxon>Bacillati</taxon>
        <taxon>Actinomycetota</taxon>
        <taxon>Actinomycetes</taxon>
        <taxon>Mycobacteriales</taxon>
        <taxon>Nocardiaceae</taxon>
        <taxon>Nocardia</taxon>
    </lineage>
</organism>
<dbReference type="EMBL" id="JAAXOP010000010">
    <property type="protein sequence ID" value="NKY52190.1"/>
    <property type="molecule type" value="Genomic_DNA"/>
</dbReference>
<dbReference type="GO" id="GO:0008194">
    <property type="term" value="F:UDP-glycosyltransferase activity"/>
    <property type="evidence" value="ECO:0007669"/>
    <property type="project" value="InterPro"/>
</dbReference>
<dbReference type="PANTHER" id="PTHR48050">
    <property type="entry name" value="STEROL 3-BETA-GLUCOSYLTRANSFERASE"/>
    <property type="match status" value="1"/>
</dbReference>
<evidence type="ECO:0000256" key="2">
    <source>
        <dbReference type="ARBA" id="ARBA00022676"/>
    </source>
</evidence>
<dbReference type="Proteomes" id="UP000565711">
    <property type="component" value="Unassembled WGS sequence"/>
</dbReference>
<reference evidence="6 7" key="1">
    <citation type="submission" date="2020-04" db="EMBL/GenBank/DDBJ databases">
        <title>MicrobeNet Type strains.</title>
        <authorList>
            <person name="Nicholson A.C."/>
        </authorList>
    </citation>
    <scope>NUCLEOTIDE SEQUENCE [LARGE SCALE GENOMIC DNA]</scope>
    <source>
        <strain evidence="6 7">JCM 12354</strain>
    </source>
</reference>
<comment type="caution">
    <text evidence="6">The sequence shown here is derived from an EMBL/GenBank/DDBJ whole genome shotgun (WGS) entry which is preliminary data.</text>
</comment>
<evidence type="ECO:0000256" key="1">
    <source>
        <dbReference type="ARBA" id="ARBA00006962"/>
    </source>
</evidence>
<evidence type="ECO:0000313" key="6">
    <source>
        <dbReference type="EMBL" id="NKY52190.1"/>
    </source>
</evidence>
<keyword evidence="3 6" id="KW-0808">Transferase</keyword>
<name>A0A846Y2J6_9NOCA</name>
<dbReference type="PANTHER" id="PTHR48050:SF13">
    <property type="entry name" value="STEROL 3-BETA-GLUCOSYLTRANSFERASE UGT80A2"/>
    <property type="match status" value="1"/>
</dbReference>
<sequence>MRVLMTVSDYQSHLYPMVPLARALQRRGHEVAVGCTPAISAAVERAGLTAHDFLSGNSIVERCRIHHVQRALEKGEMPKHGLAHPATGESLSCLEDFDKDDYLKRRFPVLVAEQRGNFDNALDFATRWHPDVVMSDPLSDEARWLGAKLGIRSVCHLWGPVGNCESGDGVVFQPVDTSGYFAMVTAGGGTEIPPFDMVLDPTPPGVATVNDAGLSVKVRYIPYNGADEGAESARGRRPSVCLIWSRFLDALFGADSFILNRIVEFLGRIPVDVRLMMPAEQVSLLDPLPQNVELLVDVPLAGVLDKTDCIVHTGAAGTVMTAAVKGVPQLCIPFTAEAGLNSERIVNEFGAGLVMDDIDFGYDELSDNLMRILDREEYSLAAASLAARIAAQDDPSEIVSRYF</sequence>
<dbReference type="RefSeq" id="WP_157102972.1">
    <property type="nucleotide sequence ID" value="NZ_JAAXOP010000010.1"/>
</dbReference>
<evidence type="ECO:0000259" key="5">
    <source>
        <dbReference type="Pfam" id="PF21036"/>
    </source>
</evidence>
<dbReference type="InterPro" id="IPR002213">
    <property type="entry name" value="UDP_glucos_trans"/>
</dbReference>
<accession>A0A846Y2J6</accession>
<dbReference type="CDD" id="cd03784">
    <property type="entry name" value="GT1_Gtf-like"/>
    <property type="match status" value="1"/>
</dbReference>
<dbReference type="Gene3D" id="3.40.50.2000">
    <property type="entry name" value="Glycogen Phosphorylase B"/>
    <property type="match status" value="2"/>
</dbReference>
<dbReference type="GO" id="GO:0016758">
    <property type="term" value="F:hexosyltransferase activity"/>
    <property type="evidence" value="ECO:0007669"/>
    <property type="project" value="UniProtKB-ARBA"/>
</dbReference>
<dbReference type="InterPro" id="IPR010610">
    <property type="entry name" value="EryCIII-like_C"/>
</dbReference>
<dbReference type="SUPFAM" id="SSF53756">
    <property type="entry name" value="UDP-Glycosyltransferase/glycogen phosphorylase"/>
    <property type="match status" value="1"/>
</dbReference>
<keyword evidence="2" id="KW-0328">Glycosyltransferase</keyword>
<dbReference type="GO" id="GO:0017000">
    <property type="term" value="P:antibiotic biosynthetic process"/>
    <property type="evidence" value="ECO:0007669"/>
    <property type="project" value="UniProtKB-ARBA"/>
</dbReference>
<comment type="similarity">
    <text evidence="1">Belongs to the glycosyltransferase 28 family.</text>
</comment>
<evidence type="ECO:0000313" key="7">
    <source>
        <dbReference type="Proteomes" id="UP000565711"/>
    </source>
</evidence>
<keyword evidence="7" id="KW-1185">Reference proteome</keyword>
<dbReference type="InterPro" id="IPR048284">
    <property type="entry name" value="EryCIII-like_N"/>
</dbReference>
<protein>
    <submittedName>
        <fullName evidence="6">Glycosyltransferase family 1 protein</fullName>
    </submittedName>
</protein>
<dbReference type="AlphaFoldDB" id="A0A846Y2J6"/>